<dbReference type="RefSeq" id="WP_094277706.1">
    <property type="nucleotide sequence ID" value="NZ_JBLWZI010000003.1"/>
</dbReference>
<dbReference type="GO" id="GO:0032259">
    <property type="term" value="P:methylation"/>
    <property type="evidence" value="ECO:0007669"/>
    <property type="project" value="UniProtKB-KW"/>
</dbReference>
<dbReference type="OrthoDB" id="9782855at2"/>
<comment type="caution">
    <text evidence="7">The sequence shown here is derived from an EMBL/GenBank/DDBJ whole genome shotgun (WGS) entry which is preliminary data.</text>
</comment>
<keyword evidence="2 7" id="KW-0489">Methyltransferase</keyword>
<reference evidence="8 10" key="2">
    <citation type="submission" date="2019-03" db="EMBL/GenBank/DDBJ databases">
        <title>Genomic Encyclopedia of Archaeal and Bacterial Type Strains, Phase II (KMG-II): from individual species to whole genera.</title>
        <authorList>
            <person name="Goeker M."/>
        </authorList>
    </citation>
    <scope>NUCLEOTIDE SEQUENCE [LARGE SCALE GENOMIC DNA]</scope>
    <source>
        <strain evidence="8 10">DSM 15594</strain>
    </source>
</reference>
<protein>
    <submittedName>
        <fullName evidence="8">Cyclopropane-fatty-acyl-phospholipid synthase</fullName>
    </submittedName>
    <submittedName>
        <fullName evidence="7">SAM-dependent methyltransferase</fullName>
    </submittedName>
</protein>
<dbReference type="Gene3D" id="3.40.50.150">
    <property type="entry name" value="Vaccinia Virus protein VP39"/>
    <property type="match status" value="1"/>
</dbReference>
<dbReference type="EMBL" id="SODO01000001">
    <property type="protein sequence ID" value="TDW62364.1"/>
    <property type="molecule type" value="Genomic_DNA"/>
</dbReference>
<dbReference type="PANTHER" id="PTHR43667:SF2">
    <property type="entry name" value="FATTY ACID C-METHYL TRANSFERASE"/>
    <property type="match status" value="1"/>
</dbReference>
<evidence type="ECO:0000256" key="6">
    <source>
        <dbReference type="PIRSR" id="PIRSR003085-1"/>
    </source>
</evidence>
<organism evidence="7 9">
    <name type="scientific">Oceanimonas baumannii</name>
    <dbReference type="NCBI Taxonomy" id="129578"/>
    <lineage>
        <taxon>Bacteria</taxon>
        <taxon>Pseudomonadati</taxon>
        <taxon>Pseudomonadota</taxon>
        <taxon>Gammaproteobacteria</taxon>
        <taxon>Aeromonadales</taxon>
        <taxon>Aeromonadaceae</taxon>
        <taxon>Oceanimonas</taxon>
    </lineage>
</organism>
<dbReference type="CDD" id="cd02440">
    <property type="entry name" value="AdoMet_MTases"/>
    <property type="match status" value="1"/>
</dbReference>
<dbReference type="GO" id="GO:0008168">
    <property type="term" value="F:methyltransferase activity"/>
    <property type="evidence" value="ECO:0007669"/>
    <property type="project" value="UniProtKB-KW"/>
</dbReference>
<evidence type="ECO:0000313" key="8">
    <source>
        <dbReference type="EMBL" id="TDW62364.1"/>
    </source>
</evidence>
<keyword evidence="3 7" id="KW-0808">Transferase</keyword>
<accession>A0A235CL65</accession>
<dbReference type="EMBL" id="NQJF01000004">
    <property type="protein sequence ID" value="OYD25338.1"/>
    <property type="molecule type" value="Genomic_DNA"/>
</dbReference>
<evidence type="ECO:0000313" key="9">
    <source>
        <dbReference type="Proteomes" id="UP000243640"/>
    </source>
</evidence>
<dbReference type="PIRSF" id="PIRSF003085">
    <property type="entry name" value="CMAS"/>
    <property type="match status" value="1"/>
</dbReference>
<keyword evidence="10" id="KW-1185">Reference proteome</keyword>
<evidence type="ECO:0000256" key="2">
    <source>
        <dbReference type="ARBA" id="ARBA00022603"/>
    </source>
</evidence>
<dbReference type="SUPFAM" id="SSF53335">
    <property type="entry name" value="S-adenosyl-L-methionine-dependent methyltransferases"/>
    <property type="match status" value="1"/>
</dbReference>
<dbReference type="PANTHER" id="PTHR43667">
    <property type="entry name" value="CYCLOPROPANE-FATTY-ACYL-PHOSPHOLIPID SYNTHASE"/>
    <property type="match status" value="1"/>
</dbReference>
<evidence type="ECO:0000313" key="7">
    <source>
        <dbReference type="EMBL" id="OYD25338.1"/>
    </source>
</evidence>
<dbReference type="Proteomes" id="UP000243640">
    <property type="component" value="Unassembled WGS sequence"/>
</dbReference>
<comment type="similarity">
    <text evidence="1">Belongs to the CFA/CMAS family.</text>
</comment>
<dbReference type="GO" id="GO:0008610">
    <property type="term" value="P:lipid biosynthetic process"/>
    <property type="evidence" value="ECO:0007669"/>
    <property type="project" value="InterPro"/>
</dbReference>
<evidence type="ECO:0000256" key="1">
    <source>
        <dbReference type="ARBA" id="ARBA00010815"/>
    </source>
</evidence>
<evidence type="ECO:0000256" key="5">
    <source>
        <dbReference type="ARBA" id="ARBA00023098"/>
    </source>
</evidence>
<keyword evidence="4" id="KW-0949">S-adenosyl-L-methionine</keyword>
<sequence length="417" mass="48078">METTLTLAAPRRLDRWARNLAFSLLPGLKNAGLTVLDGDDHFFFGDARSALQAEIQVVEPRFYRRLLSGGSISAAESWVEGDWFSPDLTSLIRLFARNTHVMDRLERRLGWLTWPWLRLSHWRNRNSKAGSRANIAAHYDLGNDMYELFLDPQMQYSSAVFPRNGSSLELAQEYKLRLICSRLELKPGDHLLEIGTGWGGLACYAARHYGCRVTTTTLSEAQFEYARVRIKREGLEDRVTLLLKDYRELTGQYDKLVSVEMIEAVGHEYLPEYFRMLDRLLKPDGRLLIQAITIADQRYRQYRKSVDFIQRYIFPGGCLPSVGEMSRHLREQTDMSLVRLHDYGWHYAETLRIWAARFQQAAPRLSRLGYSDDFQRLWAFYFAYCEGGFLEGTIGLAHFEAAKPGARSCRHGNGPNL</sequence>
<gene>
    <name evidence="7" type="ORF">B6S09_06575</name>
    <name evidence="8" type="ORF">LY04_00428</name>
</gene>
<dbReference type="Proteomes" id="UP000295058">
    <property type="component" value="Unassembled WGS sequence"/>
</dbReference>
<evidence type="ECO:0000256" key="4">
    <source>
        <dbReference type="ARBA" id="ARBA00022691"/>
    </source>
</evidence>
<feature type="active site" evidence="6">
    <location>
        <position position="385"/>
    </location>
</feature>
<evidence type="ECO:0000313" key="10">
    <source>
        <dbReference type="Proteomes" id="UP000295058"/>
    </source>
</evidence>
<proteinExistence type="inferred from homology"/>
<reference evidence="7 9" key="1">
    <citation type="submission" date="2017-08" db="EMBL/GenBank/DDBJ databases">
        <title>Draft Genome Sequence of the Marine Bacterium Oceanimonas baumannii ATCC 700832.</title>
        <authorList>
            <person name="Mcclelland W.D."/>
            <person name="Brennan M.A."/>
            <person name="Trachtenberg A.M."/>
            <person name="Maclea K.S."/>
        </authorList>
    </citation>
    <scope>NUCLEOTIDE SEQUENCE [LARGE SCALE GENOMIC DNA]</scope>
    <source>
        <strain evidence="7 9">ATCC 700832</strain>
    </source>
</reference>
<evidence type="ECO:0000256" key="3">
    <source>
        <dbReference type="ARBA" id="ARBA00022679"/>
    </source>
</evidence>
<name>A0A235CL65_9GAMM</name>
<dbReference type="InterPro" id="IPR029063">
    <property type="entry name" value="SAM-dependent_MTases_sf"/>
</dbReference>
<dbReference type="Pfam" id="PF02353">
    <property type="entry name" value="CMAS"/>
    <property type="match status" value="1"/>
</dbReference>
<dbReference type="AlphaFoldDB" id="A0A235CL65"/>
<keyword evidence="5" id="KW-0443">Lipid metabolism</keyword>
<dbReference type="InterPro" id="IPR050723">
    <property type="entry name" value="CFA/CMAS"/>
</dbReference>
<dbReference type="InterPro" id="IPR003333">
    <property type="entry name" value="CMAS"/>
</dbReference>